<comment type="caution">
    <text evidence="2">The sequence shown here is derived from an EMBL/GenBank/DDBJ whole genome shotgun (WGS) entry which is preliminary data.</text>
</comment>
<evidence type="ECO:0000313" key="2">
    <source>
        <dbReference type="EMBL" id="KAH7441828.1"/>
    </source>
</evidence>
<name>A0A8T2V488_CERRI</name>
<sequence>MKTEADVSPAKCSDSASTGGNEHQEADVYPAKCSDSASTGGDEDQQADVSPAECSDSASSGGDEDQQARVSPAKCSDSASTGGDEDHHMLSPFFIQPVCRIRRPDAVVLKGPHAAFGDAPSPEGSGSVEKGWRTTSKLVKVPRKLLRPFSKMRTLLSTSTGEPSA</sequence>
<accession>A0A8T2V488</accession>
<keyword evidence="3" id="KW-1185">Reference proteome</keyword>
<feature type="region of interest" description="Disordered" evidence="1">
    <location>
        <begin position="1"/>
        <end position="90"/>
    </location>
</feature>
<gene>
    <name evidence="2" type="ORF">KP509_03G056600</name>
</gene>
<dbReference type="EMBL" id="CM035408">
    <property type="protein sequence ID" value="KAH7441828.1"/>
    <property type="molecule type" value="Genomic_DNA"/>
</dbReference>
<reference evidence="2" key="1">
    <citation type="submission" date="2021-08" db="EMBL/GenBank/DDBJ databases">
        <title>WGS assembly of Ceratopteris richardii.</title>
        <authorList>
            <person name="Marchant D.B."/>
            <person name="Chen G."/>
            <person name="Jenkins J."/>
            <person name="Shu S."/>
            <person name="Leebens-Mack J."/>
            <person name="Grimwood J."/>
            <person name="Schmutz J."/>
            <person name="Soltis P."/>
            <person name="Soltis D."/>
            <person name="Chen Z.-H."/>
        </authorList>
    </citation>
    <scope>NUCLEOTIDE SEQUENCE</scope>
    <source>
        <strain evidence="2">Whitten #5841</strain>
        <tissue evidence="2">Leaf</tissue>
    </source>
</reference>
<evidence type="ECO:0000313" key="3">
    <source>
        <dbReference type="Proteomes" id="UP000825935"/>
    </source>
</evidence>
<protein>
    <submittedName>
        <fullName evidence="2">Uncharacterized protein</fullName>
    </submittedName>
</protein>
<dbReference type="AlphaFoldDB" id="A0A8T2V488"/>
<organism evidence="2 3">
    <name type="scientific">Ceratopteris richardii</name>
    <name type="common">Triangle waterfern</name>
    <dbReference type="NCBI Taxonomy" id="49495"/>
    <lineage>
        <taxon>Eukaryota</taxon>
        <taxon>Viridiplantae</taxon>
        <taxon>Streptophyta</taxon>
        <taxon>Embryophyta</taxon>
        <taxon>Tracheophyta</taxon>
        <taxon>Polypodiopsida</taxon>
        <taxon>Polypodiidae</taxon>
        <taxon>Polypodiales</taxon>
        <taxon>Pteridineae</taxon>
        <taxon>Pteridaceae</taxon>
        <taxon>Parkerioideae</taxon>
        <taxon>Ceratopteris</taxon>
    </lineage>
</organism>
<dbReference type="Proteomes" id="UP000825935">
    <property type="component" value="Chromosome 3"/>
</dbReference>
<evidence type="ECO:0000256" key="1">
    <source>
        <dbReference type="SAM" id="MobiDB-lite"/>
    </source>
</evidence>
<proteinExistence type="predicted"/>